<feature type="transmembrane region" description="Helical" evidence="8">
    <location>
        <begin position="120"/>
        <end position="144"/>
    </location>
</feature>
<feature type="transmembrane region" description="Helical" evidence="8">
    <location>
        <begin position="410"/>
        <end position="429"/>
    </location>
</feature>
<accession>A0A1M6NPX9</accession>
<evidence type="ECO:0000313" key="9">
    <source>
        <dbReference type="EMBL" id="SHJ97807.1"/>
    </source>
</evidence>
<evidence type="ECO:0000256" key="4">
    <source>
        <dbReference type="ARBA" id="ARBA00022692"/>
    </source>
</evidence>
<keyword evidence="3" id="KW-0813">Transport</keyword>
<dbReference type="EMBL" id="FRAG01000018">
    <property type="protein sequence ID" value="SHJ97807.1"/>
    <property type="molecule type" value="Genomic_DNA"/>
</dbReference>
<evidence type="ECO:0000313" key="10">
    <source>
        <dbReference type="Proteomes" id="UP000184465"/>
    </source>
</evidence>
<evidence type="ECO:0000256" key="2">
    <source>
        <dbReference type="ARBA" id="ARBA00006434"/>
    </source>
</evidence>
<keyword evidence="10" id="KW-1185">Reference proteome</keyword>
<comment type="similarity">
    <text evidence="2 7">Belongs to the sodium:solute symporter (SSF) (TC 2.A.21) family.</text>
</comment>
<proteinExistence type="inferred from homology"/>
<dbReference type="Gene3D" id="1.20.1730.10">
    <property type="entry name" value="Sodium/glucose cotransporter"/>
    <property type="match status" value="1"/>
</dbReference>
<feature type="transmembrane region" description="Helical" evidence="8">
    <location>
        <begin position="150"/>
        <end position="170"/>
    </location>
</feature>
<evidence type="ECO:0000256" key="8">
    <source>
        <dbReference type="SAM" id="Phobius"/>
    </source>
</evidence>
<evidence type="ECO:0000256" key="7">
    <source>
        <dbReference type="RuleBase" id="RU362091"/>
    </source>
</evidence>
<evidence type="ECO:0000256" key="3">
    <source>
        <dbReference type="ARBA" id="ARBA00022448"/>
    </source>
</evidence>
<feature type="transmembrane region" description="Helical" evidence="8">
    <location>
        <begin position="182"/>
        <end position="205"/>
    </location>
</feature>
<feature type="transmembrane region" description="Helical" evidence="8">
    <location>
        <begin position="299"/>
        <end position="331"/>
    </location>
</feature>
<dbReference type="GO" id="GO:0022857">
    <property type="term" value="F:transmembrane transporter activity"/>
    <property type="evidence" value="ECO:0007669"/>
    <property type="project" value="InterPro"/>
</dbReference>
<protein>
    <submittedName>
        <fullName evidence="9">Solute:Na+ symporter, SSS family</fullName>
    </submittedName>
</protein>
<gene>
    <name evidence="9" type="ORF">SAMN02745912_01820</name>
</gene>
<organism evidence="9 10">
    <name type="scientific">Paramaledivibacter caminithermalis (strain DSM 15212 / CIP 107654 / DViRD3)</name>
    <name type="common">Clostridium caminithermale</name>
    <dbReference type="NCBI Taxonomy" id="1121301"/>
    <lineage>
        <taxon>Bacteria</taxon>
        <taxon>Bacillati</taxon>
        <taxon>Bacillota</taxon>
        <taxon>Clostridia</taxon>
        <taxon>Peptostreptococcales</taxon>
        <taxon>Caminicellaceae</taxon>
        <taxon>Paramaledivibacter</taxon>
    </lineage>
</organism>
<dbReference type="STRING" id="1121301.SAMN02745912_01820"/>
<comment type="subcellular location">
    <subcellularLocation>
        <location evidence="1">Membrane</location>
        <topology evidence="1">Multi-pass membrane protein</topology>
    </subcellularLocation>
</comment>
<reference evidence="9 10" key="1">
    <citation type="submission" date="2016-11" db="EMBL/GenBank/DDBJ databases">
        <authorList>
            <person name="Jaros S."/>
            <person name="Januszkiewicz K."/>
            <person name="Wedrychowicz H."/>
        </authorList>
    </citation>
    <scope>NUCLEOTIDE SEQUENCE [LARGE SCALE GENOMIC DNA]</scope>
    <source>
        <strain evidence="9 10">DSM 15212</strain>
    </source>
</reference>
<feature type="transmembrane region" description="Helical" evidence="8">
    <location>
        <begin position="435"/>
        <end position="454"/>
    </location>
</feature>
<dbReference type="GO" id="GO:0005886">
    <property type="term" value="C:plasma membrane"/>
    <property type="evidence" value="ECO:0007669"/>
    <property type="project" value="TreeGrafter"/>
</dbReference>
<name>A0A1M6NPX9_PARC5</name>
<dbReference type="CDD" id="cd10322">
    <property type="entry name" value="SLC5sbd"/>
    <property type="match status" value="1"/>
</dbReference>
<dbReference type="PANTHER" id="PTHR48086:SF7">
    <property type="entry name" value="SODIUM-SOLUTE SYMPORTER-RELATED"/>
    <property type="match status" value="1"/>
</dbReference>
<dbReference type="InterPro" id="IPR038377">
    <property type="entry name" value="Na/Glc_symporter_sf"/>
</dbReference>
<evidence type="ECO:0000256" key="1">
    <source>
        <dbReference type="ARBA" id="ARBA00004141"/>
    </source>
</evidence>
<dbReference type="InterPro" id="IPR001734">
    <property type="entry name" value="Na/solute_symporter"/>
</dbReference>
<evidence type="ECO:0000256" key="6">
    <source>
        <dbReference type="ARBA" id="ARBA00023136"/>
    </source>
</evidence>
<dbReference type="PROSITE" id="PS50283">
    <property type="entry name" value="NA_SOLUT_SYMP_3"/>
    <property type="match status" value="1"/>
</dbReference>
<dbReference type="PANTHER" id="PTHR48086">
    <property type="entry name" value="SODIUM/PROLINE SYMPORTER-RELATED"/>
    <property type="match status" value="1"/>
</dbReference>
<dbReference type="AlphaFoldDB" id="A0A1M6NPX9"/>
<feature type="transmembrane region" description="Helical" evidence="8">
    <location>
        <begin position="258"/>
        <end position="279"/>
    </location>
</feature>
<feature type="transmembrane region" description="Helical" evidence="8">
    <location>
        <begin position="351"/>
        <end position="370"/>
    </location>
</feature>
<keyword evidence="5 8" id="KW-1133">Transmembrane helix</keyword>
<feature type="transmembrane region" description="Helical" evidence="8">
    <location>
        <begin position="376"/>
        <end position="398"/>
    </location>
</feature>
<evidence type="ECO:0000256" key="5">
    <source>
        <dbReference type="ARBA" id="ARBA00022989"/>
    </source>
</evidence>
<keyword evidence="4 8" id="KW-0812">Transmembrane</keyword>
<dbReference type="Proteomes" id="UP000184465">
    <property type="component" value="Unassembled WGS sequence"/>
</dbReference>
<keyword evidence="6 8" id="KW-0472">Membrane</keyword>
<dbReference type="Pfam" id="PF00474">
    <property type="entry name" value="SSF"/>
    <property type="match status" value="1"/>
</dbReference>
<sequence length="463" mass="50107">MIMLILSATLTLMITGVAGYLGKLKVKNTKDFITGGNRIGVVGVTSMLMGSIIGGASTVGTAQMAYNRGIAAIWFILGLCVSSIILGLIYSKYMDKERMDTIPQIIGTTYGKKSRTAASVLLSIGMFIHINGQVIAVIALFTAIFNLNVVSSALIVTILLVVYVVFGGFWGSTLVGSVKTVLLYGTSLICGYILIFHLNGVHEILTFFPKEPWFNIFSGGLAEDLASGIATVVGVLSTQTYFQAVVAGKDYKTSRYSAFLTAFFVLPVGIVCTLIGMYMRIHYPNISPREAFPLFLLNYLNHGIGGISIATVLISSIATGAGLALGVATMFVRDVYKPLINEGISDKKELYILRISIVCIGLLSLFIVIQNKDSMILGWGFLSMVFRATPIFLPLTAAMFFKDKINKKSGFYAILGGPLSSVLWILLGFGKISSLYIGLMVSFFILFFSGKLKILTSKNEINK</sequence>
<feature type="transmembrane region" description="Helical" evidence="8">
    <location>
        <begin position="71"/>
        <end position="90"/>
    </location>
</feature>
<dbReference type="InterPro" id="IPR050277">
    <property type="entry name" value="Sodium:Solute_Symporter"/>
</dbReference>